<dbReference type="Gene3D" id="1.20.990.10">
    <property type="entry name" value="NADPH-cytochrome p450 Reductase, Chain A, domain 3"/>
    <property type="match status" value="1"/>
</dbReference>
<dbReference type="PRINTS" id="PR00371">
    <property type="entry name" value="FPNCR"/>
</dbReference>
<dbReference type="Pfam" id="PF00667">
    <property type="entry name" value="FAD_binding_1"/>
    <property type="match status" value="1"/>
</dbReference>
<protein>
    <recommendedName>
        <fullName evidence="8">NADPH--hemoprotein reductase</fullName>
        <ecNumber evidence="8">1.6.2.4</ecNumber>
    </recommendedName>
</protein>
<comment type="cofactor">
    <cofactor evidence="2">
        <name>FAD</name>
        <dbReference type="ChEBI" id="CHEBI:57692"/>
    </cofactor>
</comment>
<reference evidence="11 12" key="1">
    <citation type="journal article" date="2020" name="G3 (Bethesda)">
        <title>Improved Reference Genome for Cyclotella cryptica CCMP332, a Model for Cell Wall Morphogenesis, Salinity Adaptation, and Lipid Production in Diatoms (Bacillariophyta).</title>
        <authorList>
            <person name="Roberts W.R."/>
            <person name="Downey K.M."/>
            <person name="Ruck E.C."/>
            <person name="Traller J.C."/>
            <person name="Alverson A.J."/>
        </authorList>
    </citation>
    <scope>NUCLEOTIDE SEQUENCE [LARGE SCALE GENOMIC DNA]</scope>
    <source>
        <strain evidence="11 12">CCMP332</strain>
    </source>
</reference>
<accession>A0ABD3Q1R8</accession>
<comment type="cofactor">
    <cofactor evidence="1">
        <name>FMN</name>
        <dbReference type="ChEBI" id="CHEBI:58210"/>
    </cofactor>
</comment>
<dbReference type="InterPro" id="IPR001709">
    <property type="entry name" value="Flavoprot_Pyr_Nucl_cyt_Rdtase"/>
</dbReference>
<evidence type="ECO:0000259" key="9">
    <source>
        <dbReference type="PROSITE" id="PS50902"/>
    </source>
</evidence>
<dbReference type="InterPro" id="IPR023173">
    <property type="entry name" value="NADPH_Cyt_P450_Rdtase_alpha"/>
</dbReference>
<feature type="domain" description="Flavodoxin-like" evidence="9">
    <location>
        <begin position="63"/>
        <end position="209"/>
    </location>
</feature>
<evidence type="ECO:0000256" key="4">
    <source>
        <dbReference type="ARBA" id="ARBA00022643"/>
    </source>
</evidence>
<evidence type="ECO:0000256" key="8">
    <source>
        <dbReference type="ARBA" id="ARBA00023797"/>
    </source>
</evidence>
<dbReference type="InterPro" id="IPR039261">
    <property type="entry name" value="FNR_nucleotide-bd"/>
</dbReference>
<dbReference type="SUPFAM" id="SSF52218">
    <property type="entry name" value="Flavoproteins"/>
    <property type="match status" value="1"/>
</dbReference>
<dbReference type="Proteomes" id="UP001516023">
    <property type="component" value="Unassembled WGS sequence"/>
</dbReference>
<dbReference type="InterPro" id="IPR001433">
    <property type="entry name" value="OxRdtase_FAD/NAD-bd"/>
</dbReference>
<dbReference type="PANTHER" id="PTHR19384">
    <property type="entry name" value="NITRIC OXIDE SYNTHASE-RELATED"/>
    <property type="match status" value="1"/>
</dbReference>
<dbReference type="SUPFAM" id="SSF63380">
    <property type="entry name" value="Riboflavin synthase domain-like"/>
    <property type="match status" value="1"/>
</dbReference>
<keyword evidence="3" id="KW-0285">Flavoprotein</keyword>
<dbReference type="Gene3D" id="3.40.50.80">
    <property type="entry name" value="Nucleotide-binding domain of ferredoxin-NADP reductase (FNR) module"/>
    <property type="match status" value="1"/>
</dbReference>
<evidence type="ECO:0000313" key="12">
    <source>
        <dbReference type="Proteomes" id="UP001516023"/>
    </source>
</evidence>
<proteinExistence type="predicted"/>
<evidence type="ECO:0000256" key="1">
    <source>
        <dbReference type="ARBA" id="ARBA00001917"/>
    </source>
</evidence>
<keyword evidence="12" id="KW-1185">Reference proteome</keyword>
<evidence type="ECO:0000259" key="10">
    <source>
        <dbReference type="PROSITE" id="PS51384"/>
    </source>
</evidence>
<dbReference type="InterPro" id="IPR017938">
    <property type="entry name" value="Riboflavin_synthase-like_b-brl"/>
</dbReference>
<evidence type="ECO:0000256" key="7">
    <source>
        <dbReference type="ARBA" id="ARBA00023002"/>
    </source>
</evidence>
<comment type="caution">
    <text evidence="11">The sequence shown here is derived from an EMBL/GenBank/DDBJ whole genome shotgun (WGS) entry which is preliminary data.</text>
</comment>
<sequence length="706" mass="78943">MFTLGAAKRRLFSQVSNIAKRNALRDDNVLHSAKTILTIRPDVWMQKSWLSTVKALSSNNQPIKILYASQTGTAKLFAHLLNEELASKYPDRELSISEWKDAAPEELLEPKKALHVFLTSVAGVGEPPDNGREFYNWIMSKSDSSLSGLEYAVFGLGSSAGHAAYYNVIGKSLDKRLEELGASRVLEIGLGDDGDCIEDDFDSWMEGFVNLLKEKTPDDGESRDVGVEDVIDDEAGKMDVVQQREQLQLHQIRHGSESSEMKERLEEAKVKCPGVALSDDEMRMTSNKFPSLKLRPRESELVRKHLFHLNESPDQFYADGTVRFDVIGNKLLGVDAGETGIHELKLANPQMTYETGDHLVVYPQNSQCIVEAYLDMLDVDRHAIIAEDGQPITYQYPKYSSHMLHVNWIDCYVQGLTVYETMTHCVDLGALPSPSFARMITGRKDIDYKAEVAYPRRTALDLILQYDRRLSLEDLLFQVAPMKPRYYSIASSNIKHPNEIRLVYRRVKYVSKLGMLREGICTNYLSHKGYLGTGKYAHIAAYVNTNATFRLPKSTETPLLFIAGGCGVAPIRGLVEERVALAQSGKLGPATLYIGFRSPDDEVYRQRFEEAIHVGALTDAHMTYSSGSSDKSVVSDAVLQHGDRVWKHFEDGGVTFLCGGARAFGAAVESAFLNIVQEHGKKDFVAAEQYLRTMIKNGRLMNDLAD</sequence>
<dbReference type="EC" id="1.6.2.4" evidence="8"/>
<gene>
    <name evidence="11" type="ORF">HJC23_002126</name>
</gene>
<dbReference type="InterPro" id="IPR003097">
    <property type="entry name" value="CysJ-like_FAD-binding"/>
</dbReference>
<dbReference type="PANTHER" id="PTHR19384:SF17">
    <property type="entry name" value="NADPH--CYTOCHROME P450 REDUCTASE"/>
    <property type="match status" value="1"/>
</dbReference>
<dbReference type="GO" id="GO:0003958">
    <property type="term" value="F:NADPH-hemoprotein reductase activity"/>
    <property type="evidence" value="ECO:0007669"/>
    <property type="project" value="UniProtKB-EC"/>
</dbReference>
<keyword evidence="4" id="KW-0288">FMN</keyword>
<feature type="domain" description="FAD-binding FR-type" evidence="10">
    <location>
        <begin position="294"/>
        <end position="552"/>
    </location>
</feature>
<evidence type="ECO:0000256" key="2">
    <source>
        <dbReference type="ARBA" id="ARBA00001974"/>
    </source>
</evidence>
<keyword evidence="6" id="KW-0521">NADP</keyword>
<dbReference type="InterPro" id="IPR008254">
    <property type="entry name" value="Flavodoxin/NO_synth"/>
</dbReference>
<dbReference type="PROSITE" id="PS50902">
    <property type="entry name" value="FLAVODOXIN_LIKE"/>
    <property type="match status" value="1"/>
</dbReference>
<name>A0ABD3Q1R8_9STRA</name>
<dbReference type="InterPro" id="IPR017927">
    <property type="entry name" value="FAD-bd_FR_type"/>
</dbReference>
<dbReference type="PRINTS" id="PR00369">
    <property type="entry name" value="FLAVODOXIN"/>
</dbReference>
<dbReference type="Pfam" id="PF00175">
    <property type="entry name" value="NAD_binding_1"/>
    <property type="match status" value="1"/>
</dbReference>
<dbReference type="Gene3D" id="3.40.50.360">
    <property type="match status" value="1"/>
</dbReference>
<evidence type="ECO:0000256" key="6">
    <source>
        <dbReference type="ARBA" id="ARBA00022857"/>
    </source>
</evidence>
<keyword evidence="7" id="KW-0560">Oxidoreductase</keyword>
<dbReference type="FunFam" id="2.40.30.10:FF:000400">
    <property type="entry name" value="NADPH--cytochrome p450 reductase, putative"/>
    <property type="match status" value="1"/>
</dbReference>
<dbReference type="PROSITE" id="PS51384">
    <property type="entry name" value="FAD_FR"/>
    <property type="match status" value="1"/>
</dbReference>
<evidence type="ECO:0000313" key="11">
    <source>
        <dbReference type="EMBL" id="KAL3793879.1"/>
    </source>
</evidence>
<dbReference type="EMBL" id="JABMIG020000086">
    <property type="protein sequence ID" value="KAL3793879.1"/>
    <property type="molecule type" value="Genomic_DNA"/>
</dbReference>
<organism evidence="11 12">
    <name type="scientific">Cyclotella cryptica</name>
    <dbReference type="NCBI Taxonomy" id="29204"/>
    <lineage>
        <taxon>Eukaryota</taxon>
        <taxon>Sar</taxon>
        <taxon>Stramenopiles</taxon>
        <taxon>Ochrophyta</taxon>
        <taxon>Bacillariophyta</taxon>
        <taxon>Coscinodiscophyceae</taxon>
        <taxon>Thalassiosirophycidae</taxon>
        <taxon>Stephanodiscales</taxon>
        <taxon>Stephanodiscaceae</taxon>
        <taxon>Cyclotella</taxon>
    </lineage>
</organism>
<dbReference type="SUPFAM" id="SSF52343">
    <property type="entry name" value="Ferredoxin reductase-like, C-terminal NADP-linked domain"/>
    <property type="match status" value="1"/>
</dbReference>
<evidence type="ECO:0000256" key="5">
    <source>
        <dbReference type="ARBA" id="ARBA00022827"/>
    </source>
</evidence>
<evidence type="ECO:0000256" key="3">
    <source>
        <dbReference type="ARBA" id="ARBA00022630"/>
    </source>
</evidence>
<dbReference type="Pfam" id="PF00258">
    <property type="entry name" value="Flavodoxin_1"/>
    <property type="match status" value="1"/>
</dbReference>
<dbReference type="AlphaFoldDB" id="A0ABD3Q1R8"/>
<keyword evidence="5" id="KW-0274">FAD</keyword>
<dbReference type="InterPro" id="IPR001094">
    <property type="entry name" value="Flavdoxin-like"/>
</dbReference>
<dbReference type="Gene3D" id="2.40.30.10">
    <property type="entry name" value="Translation factors"/>
    <property type="match status" value="1"/>
</dbReference>
<dbReference type="InterPro" id="IPR029039">
    <property type="entry name" value="Flavoprotein-like_sf"/>
</dbReference>